<organism evidence="9 10">
    <name type="scientific">Phycicoccus endophyticus</name>
    <dbReference type="NCBI Taxonomy" id="1690220"/>
    <lineage>
        <taxon>Bacteria</taxon>
        <taxon>Bacillati</taxon>
        <taxon>Actinomycetota</taxon>
        <taxon>Actinomycetes</taxon>
        <taxon>Micrococcales</taxon>
        <taxon>Intrasporangiaceae</taxon>
        <taxon>Phycicoccus</taxon>
    </lineage>
</organism>
<dbReference type="AlphaFoldDB" id="A0A7G9QYE4"/>
<reference evidence="9 10" key="1">
    <citation type="submission" date="2020-08" db="EMBL/GenBank/DDBJ databases">
        <title>Genome sequence of Phycicoccus endophyticus JCM 31784T.</title>
        <authorList>
            <person name="Hyun D.-W."/>
            <person name="Bae J.-W."/>
        </authorList>
    </citation>
    <scope>NUCLEOTIDE SEQUENCE [LARGE SCALE GENOMIC DNA]</scope>
    <source>
        <strain evidence="9 10">JCM 31784</strain>
    </source>
</reference>
<sequence>MEDLVDGWPFWVVLLAFWLGALARGTATYWLGRGVRAGGARTRWARHLERPGVARAERFVRRVGPPAVTLGFLTVGLQTAINASSGALRMPLRRFAPAVAAGALLWALLYTTVGLAVVDAALGRLPWWWLLLAAALLSAAVLVGRRVRRRVEAEGAGGPGRPPRER</sequence>
<dbReference type="EMBL" id="CP060712">
    <property type="protein sequence ID" value="QNN48369.1"/>
    <property type="molecule type" value="Genomic_DNA"/>
</dbReference>
<dbReference type="Proteomes" id="UP000515976">
    <property type="component" value="Chromosome"/>
</dbReference>
<dbReference type="RefSeq" id="WP_166100683.1">
    <property type="nucleotide sequence ID" value="NZ_BMMY01000007.1"/>
</dbReference>
<feature type="domain" description="VTT" evidence="8">
    <location>
        <begin position="9"/>
        <end position="114"/>
    </location>
</feature>
<name>A0A7G9QYE4_9MICO</name>
<keyword evidence="5 7" id="KW-1133">Transmembrane helix</keyword>
<accession>A0A7G9QYE4</accession>
<comment type="subcellular location">
    <subcellularLocation>
        <location evidence="1">Cell membrane</location>
        <topology evidence="1">Multi-pass membrane protein</topology>
    </subcellularLocation>
</comment>
<feature type="transmembrane region" description="Helical" evidence="7">
    <location>
        <begin position="98"/>
        <end position="121"/>
    </location>
</feature>
<evidence type="ECO:0000313" key="10">
    <source>
        <dbReference type="Proteomes" id="UP000515976"/>
    </source>
</evidence>
<proteinExistence type="inferred from homology"/>
<evidence type="ECO:0000256" key="5">
    <source>
        <dbReference type="ARBA" id="ARBA00022989"/>
    </source>
</evidence>
<evidence type="ECO:0000256" key="2">
    <source>
        <dbReference type="ARBA" id="ARBA00010792"/>
    </source>
</evidence>
<keyword evidence="4 7" id="KW-0812">Transmembrane</keyword>
<gene>
    <name evidence="9" type="ORF">H9L10_08390</name>
</gene>
<feature type="transmembrane region" description="Helical" evidence="7">
    <location>
        <begin position="127"/>
        <end position="144"/>
    </location>
</feature>
<evidence type="ECO:0000313" key="9">
    <source>
        <dbReference type="EMBL" id="QNN48369.1"/>
    </source>
</evidence>
<dbReference type="GO" id="GO:0005886">
    <property type="term" value="C:plasma membrane"/>
    <property type="evidence" value="ECO:0007669"/>
    <property type="project" value="UniProtKB-SubCell"/>
</dbReference>
<dbReference type="KEGG" id="pei:H9L10_08390"/>
<evidence type="ECO:0000256" key="6">
    <source>
        <dbReference type="ARBA" id="ARBA00023136"/>
    </source>
</evidence>
<dbReference type="PANTHER" id="PTHR42709:SF6">
    <property type="entry name" value="UNDECAPRENYL PHOSPHATE TRANSPORTER A"/>
    <property type="match status" value="1"/>
</dbReference>
<evidence type="ECO:0000256" key="7">
    <source>
        <dbReference type="SAM" id="Phobius"/>
    </source>
</evidence>
<evidence type="ECO:0000256" key="1">
    <source>
        <dbReference type="ARBA" id="ARBA00004651"/>
    </source>
</evidence>
<evidence type="ECO:0000259" key="8">
    <source>
        <dbReference type="Pfam" id="PF09335"/>
    </source>
</evidence>
<dbReference type="PANTHER" id="PTHR42709">
    <property type="entry name" value="ALKALINE PHOSPHATASE LIKE PROTEIN"/>
    <property type="match status" value="1"/>
</dbReference>
<keyword evidence="10" id="KW-1185">Reference proteome</keyword>
<protein>
    <submittedName>
        <fullName evidence="9">VTT domain-containing protein</fullName>
    </submittedName>
</protein>
<keyword evidence="3" id="KW-1003">Cell membrane</keyword>
<keyword evidence="6 7" id="KW-0472">Membrane</keyword>
<comment type="similarity">
    <text evidence="2">Belongs to the DedA family.</text>
</comment>
<dbReference type="InterPro" id="IPR032816">
    <property type="entry name" value="VTT_dom"/>
</dbReference>
<dbReference type="InterPro" id="IPR051311">
    <property type="entry name" value="DedA_domain"/>
</dbReference>
<evidence type="ECO:0000256" key="4">
    <source>
        <dbReference type="ARBA" id="ARBA00022692"/>
    </source>
</evidence>
<feature type="transmembrane region" description="Helical" evidence="7">
    <location>
        <begin position="12"/>
        <end position="31"/>
    </location>
</feature>
<evidence type="ECO:0000256" key="3">
    <source>
        <dbReference type="ARBA" id="ARBA00022475"/>
    </source>
</evidence>
<dbReference type="Pfam" id="PF09335">
    <property type="entry name" value="VTT_dom"/>
    <property type="match status" value="1"/>
</dbReference>